<proteinExistence type="predicted"/>
<sequence length="297" mass="32673">MNDAAWRIRRIVTLLLDRGYLAPDHAMAVASKLLEVEPLTDGFALLGAALTRQAATLAPFDREKLRLAKEVDSRIPHPFFSGWVEVALRLTDKEPIPARLTMPDRQRASAGAFLEYMHNQPSNLHRFHALLHLRQAGESEAFEQGVQIITSSHSGLLAGPIMAWGAYLAGKPLLAEMLLDEGVICFLTHNLRAQMAFEKGERGEAAAQLHTSLELEPLQPVLIEMLAAIKGGAQRSHELEMAHNRIGQKAALSDLAEMESTGVETQALRFSQTLDAVLPTLPAGPRDFWERAKSVLA</sequence>
<evidence type="ECO:0000313" key="2">
    <source>
        <dbReference type="Proteomes" id="UP000428328"/>
    </source>
</evidence>
<dbReference type="AlphaFoldDB" id="A0A6I6J7E0"/>
<gene>
    <name evidence="1" type="ORF">GM415_00745</name>
</gene>
<dbReference type="Proteomes" id="UP000428328">
    <property type="component" value="Chromosome"/>
</dbReference>
<dbReference type="RefSeq" id="WP_158945809.1">
    <property type="nucleotide sequence ID" value="NZ_CP046400.1"/>
</dbReference>
<evidence type="ECO:0000313" key="1">
    <source>
        <dbReference type="EMBL" id="QGY38726.1"/>
    </source>
</evidence>
<keyword evidence="2" id="KW-1185">Reference proteome</keyword>
<organism evidence="1 2">
    <name type="scientific">Pseudodesulfovibrio cashew</name>
    <dbReference type="NCBI Taxonomy" id="2678688"/>
    <lineage>
        <taxon>Bacteria</taxon>
        <taxon>Pseudomonadati</taxon>
        <taxon>Thermodesulfobacteriota</taxon>
        <taxon>Desulfovibrionia</taxon>
        <taxon>Desulfovibrionales</taxon>
        <taxon>Desulfovibrionaceae</taxon>
    </lineage>
</organism>
<dbReference type="EMBL" id="CP046400">
    <property type="protein sequence ID" value="QGY38726.1"/>
    <property type="molecule type" value="Genomic_DNA"/>
</dbReference>
<accession>A0A6I6J7E0</accession>
<reference evidence="1 2" key="1">
    <citation type="submission" date="2019-11" db="EMBL/GenBank/DDBJ databases">
        <authorList>
            <person name="Zheng R.K."/>
            <person name="Sun C.M."/>
        </authorList>
    </citation>
    <scope>NUCLEOTIDE SEQUENCE [LARGE SCALE GENOMIC DNA]</scope>
    <source>
        <strain evidence="1 2">SRB007</strain>
    </source>
</reference>
<protein>
    <submittedName>
        <fullName evidence="1">Uncharacterized protein</fullName>
    </submittedName>
</protein>
<name>A0A6I6J7E0_9BACT</name>
<dbReference type="KEGG" id="psel:GM415_00745"/>